<reference evidence="1" key="1">
    <citation type="journal article" date="2015" name="Nature">
        <title>Complex archaea that bridge the gap between prokaryotes and eukaryotes.</title>
        <authorList>
            <person name="Spang A."/>
            <person name="Saw J.H."/>
            <person name="Jorgensen S.L."/>
            <person name="Zaremba-Niedzwiedzka K."/>
            <person name="Martijn J."/>
            <person name="Lind A.E."/>
            <person name="van Eijk R."/>
            <person name="Schleper C."/>
            <person name="Guy L."/>
            <person name="Ettema T.J."/>
        </authorList>
    </citation>
    <scope>NUCLEOTIDE SEQUENCE</scope>
</reference>
<organism evidence="1">
    <name type="scientific">marine sediment metagenome</name>
    <dbReference type="NCBI Taxonomy" id="412755"/>
    <lineage>
        <taxon>unclassified sequences</taxon>
        <taxon>metagenomes</taxon>
        <taxon>ecological metagenomes</taxon>
    </lineage>
</organism>
<dbReference type="AlphaFoldDB" id="A0A0F9ELF2"/>
<evidence type="ECO:0000313" key="1">
    <source>
        <dbReference type="EMBL" id="KKL74849.1"/>
    </source>
</evidence>
<protein>
    <submittedName>
        <fullName evidence="1">Uncharacterized protein</fullName>
    </submittedName>
</protein>
<proteinExistence type="predicted"/>
<comment type="caution">
    <text evidence="1">The sequence shown here is derived from an EMBL/GenBank/DDBJ whole genome shotgun (WGS) entry which is preliminary data.</text>
</comment>
<name>A0A0F9ELF2_9ZZZZ</name>
<gene>
    <name evidence="1" type="ORF">LCGC14_2060750</name>
</gene>
<dbReference type="EMBL" id="LAZR01024524">
    <property type="protein sequence ID" value="KKL74849.1"/>
    <property type="molecule type" value="Genomic_DNA"/>
</dbReference>
<accession>A0A0F9ELF2</accession>
<feature type="non-terminal residue" evidence="1">
    <location>
        <position position="1"/>
    </location>
</feature>
<sequence>QFTGWNFKPVEATAVSVGGCSGKYMDGYRSTGWYYEATIDLH</sequence>